<proteinExistence type="predicted"/>
<evidence type="ECO:0000313" key="2">
    <source>
        <dbReference type="Proteomes" id="UP001497497"/>
    </source>
</evidence>
<comment type="caution">
    <text evidence="1">The sequence shown here is derived from an EMBL/GenBank/DDBJ whole genome shotgun (WGS) entry which is preliminary data.</text>
</comment>
<dbReference type="Proteomes" id="UP001497497">
    <property type="component" value="Unassembled WGS sequence"/>
</dbReference>
<name>A0AAV2H5C6_LYMST</name>
<reference evidence="1 2" key="1">
    <citation type="submission" date="2024-04" db="EMBL/GenBank/DDBJ databases">
        <authorList>
            <consortium name="Genoscope - CEA"/>
            <person name="William W."/>
        </authorList>
    </citation>
    <scope>NUCLEOTIDE SEQUENCE [LARGE SCALE GENOMIC DNA]</scope>
</reference>
<organism evidence="1 2">
    <name type="scientific">Lymnaea stagnalis</name>
    <name type="common">Great pond snail</name>
    <name type="synonym">Helix stagnalis</name>
    <dbReference type="NCBI Taxonomy" id="6523"/>
    <lineage>
        <taxon>Eukaryota</taxon>
        <taxon>Metazoa</taxon>
        <taxon>Spiralia</taxon>
        <taxon>Lophotrochozoa</taxon>
        <taxon>Mollusca</taxon>
        <taxon>Gastropoda</taxon>
        <taxon>Heterobranchia</taxon>
        <taxon>Euthyneura</taxon>
        <taxon>Panpulmonata</taxon>
        <taxon>Hygrophila</taxon>
        <taxon>Lymnaeoidea</taxon>
        <taxon>Lymnaeidae</taxon>
        <taxon>Lymnaea</taxon>
    </lineage>
</organism>
<sequence>MWQKMFCGDHGCPVPVSHIRRPAGRGVSHNSWASPEQHSIPAGRRRRCLHSHFGGHHSRHSLRGATKPTESNIYQREHCTGLMGHCTGLMGRCTGLMAHCPGLMAHWV</sequence>
<keyword evidence="2" id="KW-1185">Reference proteome</keyword>
<dbReference type="EMBL" id="CAXITT010000039">
    <property type="protein sequence ID" value="CAL1528860.1"/>
    <property type="molecule type" value="Genomic_DNA"/>
</dbReference>
<dbReference type="AlphaFoldDB" id="A0AAV2H5C6"/>
<gene>
    <name evidence="1" type="ORF">GSLYS_00003030001</name>
</gene>
<accession>A0AAV2H5C6</accession>
<evidence type="ECO:0000313" key="1">
    <source>
        <dbReference type="EMBL" id="CAL1528860.1"/>
    </source>
</evidence>
<protein>
    <submittedName>
        <fullName evidence="1">Uncharacterized protein</fullName>
    </submittedName>
</protein>